<accession>A0AA35WCN2</accession>
<feature type="compositionally biased region" description="Basic and acidic residues" evidence="1">
    <location>
        <begin position="69"/>
        <end position="83"/>
    </location>
</feature>
<evidence type="ECO:0000313" key="3">
    <source>
        <dbReference type="Proteomes" id="UP001174909"/>
    </source>
</evidence>
<dbReference type="Proteomes" id="UP001174909">
    <property type="component" value="Unassembled WGS sequence"/>
</dbReference>
<feature type="region of interest" description="Disordered" evidence="1">
    <location>
        <begin position="61"/>
        <end position="83"/>
    </location>
</feature>
<sequence>MTYARNTTVAVNRTRDEIEQTLNRYGADGFAYATQGNLATVIFAMQNRRIRFVLELPDPDDFQLSNHNPPRERSARAREEAHDQASRQRWRALLLVIKAKLEAVTAGISTIEAESLANIVLPDNTTAGQWILPQIDRAYRTGEMPPLLPAAGNSDPRSGGPIPLPPA</sequence>
<keyword evidence="3" id="KW-1185">Reference proteome</keyword>
<dbReference type="AlphaFoldDB" id="A0AA35WCN2"/>
<dbReference type="EMBL" id="CASHTH010001181">
    <property type="protein sequence ID" value="CAI8012386.1"/>
    <property type="molecule type" value="Genomic_DNA"/>
</dbReference>
<evidence type="ECO:0000256" key="1">
    <source>
        <dbReference type="SAM" id="MobiDB-lite"/>
    </source>
</evidence>
<reference evidence="2" key="1">
    <citation type="submission" date="2023-03" db="EMBL/GenBank/DDBJ databases">
        <authorList>
            <person name="Steffen K."/>
            <person name="Cardenas P."/>
        </authorList>
    </citation>
    <scope>NUCLEOTIDE SEQUENCE</scope>
</reference>
<proteinExistence type="predicted"/>
<feature type="region of interest" description="Disordered" evidence="1">
    <location>
        <begin position="143"/>
        <end position="167"/>
    </location>
</feature>
<gene>
    <name evidence="2" type="ORF">GBAR_LOCUS7939</name>
</gene>
<comment type="caution">
    <text evidence="2">The sequence shown here is derived from an EMBL/GenBank/DDBJ whole genome shotgun (WGS) entry which is preliminary data.</text>
</comment>
<protein>
    <submittedName>
        <fullName evidence="2">Uncharacterized protein</fullName>
    </submittedName>
</protein>
<organism evidence="2 3">
    <name type="scientific">Geodia barretti</name>
    <name type="common">Barrett's horny sponge</name>
    <dbReference type="NCBI Taxonomy" id="519541"/>
    <lineage>
        <taxon>Eukaryota</taxon>
        <taxon>Metazoa</taxon>
        <taxon>Porifera</taxon>
        <taxon>Demospongiae</taxon>
        <taxon>Heteroscleromorpha</taxon>
        <taxon>Tetractinellida</taxon>
        <taxon>Astrophorina</taxon>
        <taxon>Geodiidae</taxon>
        <taxon>Geodia</taxon>
    </lineage>
</organism>
<evidence type="ECO:0000313" key="2">
    <source>
        <dbReference type="EMBL" id="CAI8012386.1"/>
    </source>
</evidence>
<name>A0AA35WCN2_GEOBA</name>